<dbReference type="Gene3D" id="3.40.50.2000">
    <property type="entry name" value="Glycogen Phosphorylase B"/>
    <property type="match status" value="1"/>
</dbReference>
<dbReference type="SUPFAM" id="SSF53756">
    <property type="entry name" value="UDP-Glycosyltransferase/glycogen phosphorylase"/>
    <property type="match status" value="1"/>
</dbReference>
<dbReference type="PANTHER" id="PTHR46660:SF2">
    <property type="entry name" value="GLYCOSYLTRANSFERASE 1 DOMAIN-CONTAINING PROTEIN 1"/>
    <property type="match status" value="1"/>
</dbReference>
<dbReference type="STRING" id="463301.SAMN04487955_108100"/>
<evidence type="ECO:0000313" key="3">
    <source>
        <dbReference type="Proteomes" id="UP000198693"/>
    </source>
</evidence>
<dbReference type="NCBIfam" id="TIGR04348">
    <property type="entry name" value="selenoneine biosynthesis selenosugar synthase SenB"/>
    <property type="match status" value="1"/>
</dbReference>
<dbReference type="EMBL" id="FPBP01000008">
    <property type="protein sequence ID" value="SFU77339.1"/>
    <property type="molecule type" value="Genomic_DNA"/>
</dbReference>
<dbReference type="InterPro" id="IPR027627">
    <property type="entry name" value="Glycosyltransferase_put"/>
</dbReference>
<dbReference type="PANTHER" id="PTHR46660">
    <property type="match status" value="1"/>
</dbReference>
<gene>
    <name evidence="2" type="ORF">SAMN04487955_108100</name>
</gene>
<accession>A0A1I7IWQ6</accession>
<proteinExistence type="predicted"/>
<dbReference type="GO" id="GO:0016757">
    <property type="term" value="F:glycosyltransferase activity"/>
    <property type="evidence" value="ECO:0007669"/>
    <property type="project" value="InterPro"/>
</dbReference>
<dbReference type="Pfam" id="PF00534">
    <property type="entry name" value="Glycos_transf_1"/>
    <property type="match status" value="1"/>
</dbReference>
<keyword evidence="2" id="KW-0808">Transferase</keyword>
<name>A0A1I7IWQ6_9GAMM</name>
<dbReference type="Proteomes" id="UP000198693">
    <property type="component" value="Unassembled WGS sequence"/>
</dbReference>
<dbReference type="CDD" id="cd03801">
    <property type="entry name" value="GT4_PimA-like"/>
    <property type="match status" value="1"/>
</dbReference>
<dbReference type="InterPro" id="IPR001296">
    <property type="entry name" value="Glyco_trans_1"/>
</dbReference>
<organism evidence="2 3">
    <name type="scientific">Halomonas korlensis</name>
    <dbReference type="NCBI Taxonomy" id="463301"/>
    <lineage>
        <taxon>Bacteria</taxon>
        <taxon>Pseudomonadati</taxon>
        <taxon>Pseudomonadota</taxon>
        <taxon>Gammaproteobacteria</taxon>
        <taxon>Oceanospirillales</taxon>
        <taxon>Halomonadaceae</taxon>
        <taxon>Halomonas</taxon>
    </lineage>
</organism>
<evidence type="ECO:0000259" key="1">
    <source>
        <dbReference type="Pfam" id="PF00534"/>
    </source>
</evidence>
<protein>
    <submittedName>
        <fullName evidence="2">Putative glycosyltransferase, TIGR04348 family</fullName>
    </submittedName>
</protein>
<keyword evidence="3" id="KW-1185">Reference proteome</keyword>
<sequence length="330" mass="35826">MVKIALITPAGRGSRAGNRATATRWARLLRELGCRVRVVGSDEDADACRLDGRPPDLVVALHALRSHAAIRACREAFANTPLAVALTGTDIYRFQHSHPEAFLESLTSADALVGLHDEVKADIPPCFHARLHVVHQSALPLPPGAPGPIKGHYEVLVAGHLREEKDSLRAALAVRELPAASRLRVIQLGGVHDETWAENARDEMARNPRYRWLGDLPHWQVRRWMARARLMVISSRMEGGANVVSEACVAGLPVLASDIAGNRGLLGEDYAGYFAVADTQALREGLLRAEAEPAFVEGLRRQVQARAPLFHPDAERAGLARVIAACGLTL</sequence>
<dbReference type="InterPro" id="IPR052622">
    <property type="entry name" value="Glycosyltransferase_G1"/>
</dbReference>
<reference evidence="3" key="1">
    <citation type="submission" date="2016-10" db="EMBL/GenBank/DDBJ databases">
        <authorList>
            <person name="Varghese N."/>
            <person name="Submissions S."/>
        </authorList>
    </citation>
    <scope>NUCLEOTIDE SEQUENCE [LARGE SCALE GENOMIC DNA]</scope>
    <source>
        <strain evidence="3">CGMCC 1.6981</strain>
    </source>
</reference>
<feature type="domain" description="Glycosyl transferase family 1" evidence="1">
    <location>
        <begin position="151"/>
        <end position="298"/>
    </location>
</feature>
<dbReference type="AlphaFoldDB" id="A0A1I7IWQ6"/>
<evidence type="ECO:0000313" key="2">
    <source>
        <dbReference type="EMBL" id="SFU77339.1"/>
    </source>
</evidence>